<feature type="domain" description="Response regulatory" evidence="3">
    <location>
        <begin position="22"/>
        <end position="149"/>
    </location>
</feature>
<dbReference type="InterPro" id="IPR039420">
    <property type="entry name" value="WalR-like"/>
</dbReference>
<evidence type="ECO:0000256" key="2">
    <source>
        <dbReference type="PROSITE-ProRule" id="PRU00169"/>
    </source>
</evidence>
<evidence type="ECO:0000313" key="4">
    <source>
        <dbReference type="EMBL" id="OLT58386.1"/>
    </source>
</evidence>
<dbReference type="Gene3D" id="3.40.50.2300">
    <property type="match status" value="1"/>
</dbReference>
<dbReference type="RefSeq" id="WP_075896816.1">
    <property type="nucleotide sequence ID" value="NZ_MKZS01000001.1"/>
</dbReference>
<evidence type="ECO:0000259" key="3">
    <source>
        <dbReference type="PROSITE" id="PS50110"/>
    </source>
</evidence>
<dbReference type="GO" id="GO:0000160">
    <property type="term" value="P:phosphorelay signal transduction system"/>
    <property type="evidence" value="ECO:0007669"/>
    <property type="project" value="InterPro"/>
</dbReference>
<dbReference type="InterPro" id="IPR001789">
    <property type="entry name" value="Sig_transdc_resp-reg_receiver"/>
</dbReference>
<reference evidence="4 5" key="1">
    <citation type="submission" date="2016-10" db="EMBL/GenBank/DDBJ databases">
        <title>Comparative genomics uncovers the prolific and rare metabolic potential of the cyanobacterial genus Moorea.</title>
        <authorList>
            <person name="Leao T."/>
            <person name="Castelao G."/>
            <person name="Korobeynikov A."/>
            <person name="Monroe E.A."/>
            <person name="Podell S."/>
            <person name="Glukhov E."/>
            <person name="Allen E."/>
            <person name="Gerwick W.H."/>
            <person name="Gerwick L."/>
        </authorList>
    </citation>
    <scope>NUCLEOTIDE SEQUENCE [LARGE SCALE GENOMIC DNA]</scope>
    <source>
        <strain evidence="4 5">PNG5-198</strain>
    </source>
</reference>
<name>A0A1U7MXG3_9CYAN</name>
<dbReference type="GO" id="GO:0003677">
    <property type="term" value="F:DNA binding"/>
    <property type="evidence" value="ECO:0007669"/>
    <property type="project" value="UniProtKB-KW"/>
</dbReference>
<protein>
    <submittedName>
        <fullName evidence="4">Response regulator receiver protein</fullName>
    </submittedName>
</protein>
<dbReference type="Proteomes" id="UP000186657">
    <property type="component" value="Unassembled WGS sequence"/>
</dbReference>
<dbReference type="Pfam" id="PF00072">
    <property type="entry name" value="Response_reg"/>
    <property type="match status" value="1"/>
</dbReference>
<accession>A0A1U7MXG3</accession>
<dbReference type="PANTHER" id="PTHR43214:SF43">
    <property type="entry name" value="TWO-COMPONENT RESPONSE REGULATOR"/>
    <property type="match status" value="1"/>
</dbReference>
<proteinExistence type="predicted"/>
<keyword evidence="2" id="KW-0597">Phosphoprotein</keyword>
<dbReference type="EMBL" id="MKZS01000001">
    <property type="protein sequence ID" value="OLT58386.1"/>
    <property type="molecule type" value="Genomic_DNA"/>
</dbReference>
<evidence type="ECO:0000313" key="5">
    <source>
        <dbReference type="Proteomes" id="UP000186657"/>
    </source>
</evidence>
<keyword evidence="1" id="KW-0238">DNA-binding</keyword>
<comment type="caution">
    <text evidence="4">The sequence shown here is derived from an EMBL/GenBank/DDBJ whole genome shotgun (WGS) entry which is preliminary data.</text>
</comment>
<feature type="modified residue" description="4-aspartylphosphate" evidence="2">
    <location>
        <position position="73"/>
    </location>
</feature>
<evidence type="ECO:0000256" key="1">
    <source>
        <dbReference type="ARBA" id="ARBA00023125"/>
    </source>
</evidence>
<gene>
    <name evidence="4" type="ORF">BJP37_04290</name>
</gene>
<organism evidence="4 5">
    <name type="scientific">Moorena bouillonii PNG</name>
    <dbReference type="NCBI Taxonomy" id="568701"/>
    <lineage>
        <taxon>Bacteria</taxon>
        <taxon>Bacillati</taxon>
        <taxon>Cyanobacteriota</taxon>
        <taxon>Cyanophyceae</taxon>
        <taxon>Coleofasciculales</taxon>
        <taxon>Coleofasciculaceae</taxon>
        <taxon>Moorena</taxon>
    </lineage>
</organism>
<dbReference type="InterPro" id="IPR011006">
    <property type="entry name" value="CheY-like_superfamily"/>
</dbReference>
<dbReference type="AlphaFoldDB" id="A0A1U7MXG3"/>
<dbReference type="PANTHER" id="PTHR43214">
    <property type="entry name" value="TWO-COMPONENT RESPONSE REGULATOR"/>
    <property type="match status" value="1"/>
</dbReference>
<sequence>MVNASSERLTINQDLPNTSNLKILVVDDHQLILKGTVNELSQQYPDAEIVKAKTAQQAQEEIANSHFDLLVMDLCIPENPGMTSQTDTGIYLLQKLLKNYPQHNFLVQSSHVKALVRIKHDIDNHEGGFVIAEKELSESEMLIRVDLALKGATHTRDIKTGLELKPEWLDVLKLASEEELTDKQISERMYKCERAVRTYWTKIQDVLGVYPQDCKQEGKNIRITTLNRAREEGLID</sequence>
<dbReference type="SUPFAM" id="SSF52172">
    <property type="entry name" value="CheY-like"/>
    <property type="match status" value="1"/>
</dbReference>
<dbReference type="PROSITE" id="PS50110">
    <property type="entry name" value="RESPONSE_REGULATORY"/>
    <property type="match status" value="1"/>
</dbReference>
<keyword evidence="5" id="KW-1185">Reference proteome</keyword>